<name>A0A194X901_MOLSC</name>
<dbReference type="OrthoDB" id="449487at2759"/>
<accession>A0A194X901</accession>
<dbReference type="InParanoid" id="A0A194X901"/>
<dbReference type="PANTHER" id="PTHR45033:SF3">
    <property type="entry name" value="DEHYDROGENASE, PUTATIVE (AFU_ORTHOLOGUE AFUA_2G13270)-RELATED"/>
    <property type="match status" value="1"/>
</dbReference>
<dbReference type="InterPro" id="IPR052711">
    <property type="entry name" value="Zinc_ADH-like"/>
</dbReference>
<dbReference type="PANTHER" id="PTHR45033">
    <property type="match status" value="1"/>
</dbReference>
<dbReference type="SUPFAM" id="SSF50129">
    <property type="entry name" value="GroES-like"/>
    <property type="match status" value="1"/>
</dbReference>
<dbReference type="Pfam" id="PF08240">
    <property type="entry name" value="ADH_N"/>
    <property type="match status" value="1"/>
</dbReference>
<dbReference type="EMBL" id="KQ947416">
    <property type="protein sequence ID" value="KUJ16648.1"/>
    <property type="molecule type" value="Genomic_DNA"/>
</dbReference>
<dbReference type="SUPFAM" id="SSF51735">
    <property type="entry name" value="NAD(P)-binding Rossmann-fold domains"/>
    <property type="match status" value="1"/>
</dbReference>
<dbReference type="InterPro" id="IPR020843">
    <property type="entry name" value="ER"/>
</dbReference>
<dbReference type="CDD" id="cd05188">
    <property type="entry name" value="MDR"/>
    <property type="match status" value="1"/>
</dbReference>
<dbReference type="SMART" id="SM00829">
    <property type="entry name" value="PKS_ER"/>
    <property type="match status" value="1"/>
</dbReference>
<sequence>MPKAITMQHIEGGKPGKVYYPLSLVDVPTPNPGPNDLVVEMHAAALNHRDFFLRQHLYPAPSFDVPLLADGYGIVTAVGSSALKSWLGKKVILTPGRGWKDDPAGPESPTGYAILGGTKTFQLGTLQEVLCVHEDEVDEAPNHMSPAEAAALPLTGLTGWRALMTKSENAQKGRNVLITGIGGGVALNVLQFAVALGMNAYVTSGSQEKLDKAKSMGAKGGVSYKDEGWEKELKNQLPKDRPRLDTIIDGAGGNIISKAVRLLKPGGIIVQYGMTVAPKMDWLMSANLLNLELRGSTMGSRKEFRDMVAFVNEKNIKPIVSRTVKGIDNLKDIDGLFEDMRHGSQFGKLVIELGGTTSKL</sequence>
<keyword evidence="3" id="KW-1185">Reference proteome</keyword>
<dbReference type="RefSeq" id="XP_018071003.1">
    <property type="nucleotide sequence ID" value="XM_018211954.1"/>
</dbReference>
<dbReference type="GeneID" id="28821680"/>
<evidence type="ECO:0000313" key="3">
    <source>
        <dbReference type="Proteomes" id="UP000070700"/>
    </source>
</evidence>
<dbReference type="InterPro" id="IPR013149">
    <property type="entry name" value="ADH-like_C"/>
</dbReference>
<evidence type="ECO:0000259" key="1">
    <source>
        <dbReference type="SMART" id="SM00829"/>
    </source>
</evidence>
<evidence type="ECO:0000313" key="2">
    <source>
        <dbReference type="EMBL" id="KUJ16648.1"/>
    </source>
</evidence>
<dbReference type="KEGG" id="psco:LY89DRAFT_647372"/>
<dbReference type="STRING" id="149040.A0A194X901"/>
<proteinExistence type="predicted"/>
<dbReference type="InterPro" id="IPR011032">
    <property type="entry name" value="GroES-like_sf"/>
</dbReference>
<dbReference type="GO" id="GO:0016491">
    <property type="term" value="F:oxidoreductase activity"/>
    <property type="evidence" value="ECO:0007669"/>
    <property type="project" value="InterPro"/>
</dbReference>
<protein>
    <submittedName>
        <fullName evidence="2">NAD(P)-binding protein</fullName>
    </submittedName>
</protein>
<dbReference type="AlphaFoldDB" id="A0A194X901"/>
<reference evidence="2 3" key="1">
    <citation type="submission" date="2015-10" db="EMBL/GenBank/DDBJ databases">
        <title>Full genome of DAOMC 229536 Phialocephala scopiformis, a fungal endophyte of spruce producing the potent anti-insectan compound rugulosin.</title>
        <authorList>
            <consortium name="DOE Joint Genome Institute"/>
            <person name="Walker A.K."/>
            <person name="Frasz S.L."/>
            <person name="Seifert K.A."/>
            <person name="Miller J.D."/>
            <person name="Mondo S.J."/>
            <person name="Labutti K."/>
            <person name="Lipzen A."/>
            <person name="Dockter R."/>
            <person name="Kennedy M."/>
            <person name="Grigoriev I.V."/>
            <person name="Spatafora J.W."/>
        </authorList>
    </citation>
    <scope>NUCLEOTIDE SEQUENCE [LARGE SCALE GENOMIC DNA]</scope>
    <source>
        <strain evidence="2 3">CBS 120377</strain>
    </source>
</reference>
<dbReference type="Gene3D" id="3.40.50.720">
    <property type="entry name" value="NAD(P)-binding Rossmann-like Domain"/>
    <property type="match status" value="1"/>
</dbReference>
<dbReference type="Proteomes" id="UP000070700">
    <property type="component" value="Unassembled WGS sequence"/>
</dbReference>
<feature type="domain" description="Enoyl reductase (ER)" evidence="1">
    <location>
        <begin position="13"/>
        <end position="351"/>
    </location>
</feature>
<dbReference type="FunFam" id="3.40.50.720:FF:000481">
    <property type="entry name" value="Alcohol dehydrogenase, variant"/>
    <property type="match status" value="1"/>
</dbReference>
<dbReference type="InterPro" id="IPR036291">
    <property type="entry name" value="NAD(P)-bd_dom_sf"/>
</dbReference>
<dbReference type="InterPro" id="IPR013154">
    <property type="entry name" value="ADH-like_N"/>
</dbReference>
<organism evidence="2 3">
    <name type="scientific">Mollisia scopiformis</name>
    <name type="common">Conifer needle endophyte fungus</name>
    <name type="synonym">Phialocephala scopiformis</name>
    <dbReference type="NCBI Taxonomy" id="149040"/>
    <lineage>
        <taxon>Eukaryota</taxon>
        <taxon>Fungi</taxon>
        <taxon>Dikarya</taxon>
        <taxon>Ascomycota</taxon>
        <taxon>Pezizomycotina</taxon>
        <taxon>Leotiomycetes</taxon>
        <taxon>Helotiales</taxon>
        <taxon>Mollisiaceae</taxon>
        <taxon>Mollisia</taxon>
    </lineage>
</organism>
<dbReference type="Pfam" id="PF00107">
    <property type="entry name" value="ADH_zinc_N"/>
    <property type="match status" value="1"/>
</dbReference>
<dbReference type="Gene3D" id="3.90.180.10">
    <property type="entry name" value="Medium-chain alcohol dehydrogenases, catalytic domain"/>
    <property type="match status" value="1"/>
</dbReference>
<gene>
    <name evidence="2" type="ORF">LY89DRAFT_647372</name>
</gene>